<evidence type="ECO:0000256" key="2">
    <source>
        <dbReference type="ARBA" id="ARBA00006579"/>
    </source>
</evidence>
<dbReference type="InterPro" id="IPR038765">
    <property type="entry name" value="Papain-like_cys_pep_sf"/>
</dbReference>
<evidence type="ECO:0000256" key="4">
    <source>
        <dbReference type="ARBA" id="ARBA00022670"/>
    </source>
</evidence>
<evidence type="ECO:0000256" key="7">
    <source>
        <dbReference type="ARBA" id="ARBA00022807"/>
    </source>
</evidence>
<dbReference type="PROSITE" id="PS50802">
    <property type="entry name" value="OTU"/>
    <property type="match status" value="1"/>
</dbReference>
<dbReference type="InterPro" id="IPR019400">
    <property type="entry name" value="Peptidase_C65_otubain"/>
</dbReference>
<dbReference type="AlphaFoldDB" id="A0A164WTS9"/>
<dbReference type="GO" id="GO:0005634">
    <property type="term" value="C:nucleus"/>
    <property type="evidence" value="ECO:0007669"/>
    <property type="project" value="TreeGrafter"/>
</dbReference>
<dbReference type="Pfam" id="PF10275">
    <property type="entry name" value="Peptidase_C65"/>
    <property type="match status" value="1"/>
</dbReference>
<dbReference type="SUPFAM" id="SSF54001">
    <property type="entry name" value="Cysteine proteinases"/>
    <property type="match status" value="1"/>
</dbReference>
<dbReference type="EC" id="3.4.19.12" evidence="3"/>
<feature type="domain" description="OTU" evidence="9">
    <location>
        <begin position="111"/>
        <end position="320"/>
    </location>
</feature>
<dbReference type="GO" id="GO:0004843">
    <property type="term" value="F:cysteine-type deubiquitinase activity"/>
    <property type="evidence" value="ECO:0007669"/>
    <property type="project" value="UniProtKB-EC"/>
</dbReference>
<reference evidence="10 11" key="1">
    <citation type="journal article" date="2016" name="Mol. Biol. Evol.">
        <title>Comparative Genomics of Early-Diverging Mushroom-Forming Fungi Provides Insights into the Origins of Lignocellulose Decay Capabilities.</title>
        <authorList>
            <person name="Nagy L.G."/>
            <person name="Riley R."/>
            <person name="Tritt A."/>
            <person name="Adam C."/>
            <person name="Daum C."/>
            <person name="Floudas D."/>
            <person name="Sun H."/>
            <person name="Yadav J.S."/>
            <person name="Pangilinan J."/>
            <person name="Larsson K.H."/>
            <person name="Matsuura K."/>
            <person name="Barry K."/>
            <person name="Labutti K."/>
            <person name="Kuo R."/>
            <person name="Ohm R.A."/>
            <person name="Bhattacharya S.S."/>
            <person name="Shirouzu T."/>
            <person name="Yoshinaga Y."/>
            <person name="Martin F.M."/>
            <person name="Grigoriev I.V."/>
            <person name="Hibbett D.S."/>
        </authorList>
    </citation>
    <scope>NUCLEOTIDE SEQUENCE [LARGE SCALE GENOMIC DNA]</scope>
    <source>
        <strain evidence="10 11">HHB9708</strain>
    </source>
</reference>
<organism evidence="10 11">
    <name type="scientific">Sistotremastrum niveocremeum HHB9708</name>
    <dbReference type="NCBI Taxonomy" id="1314777"/>
    <lineage>
        <taxon>Eukaryota</taxon>
        <taxon>Fungi</taxon>
        <taxon>Dikarya</taxon>
        <taxon>Basidiomycota</taxon>
        <taxon>Agaricomycotina</taxon>
        <taxon>Agaricomycetes</taxon>
        <taxon>Sistotremastrales</taxon>
        <taxon>Sistotremastraceae</taxon>
        <taxon>Sertulicium</taxon>
        <taxon>Sertulicium niveocremeum</taxon>
    </lineage>
</organism>
<dbReference type="Gene3D" id="1.20.1300.20">
    <property type="entry name" value="Peptidase C65 Otubain, subdomain 2"/>
    <property type="match status" value="1"/>
</dbReference>
<feature type="region of interest" description="Disordered" evidence="8">
    <location>
        <begin position="1"/>
        <end position="26"/>
    </location>
</feature>
<protein>
    <recommendedName>
        <fullName evidence="3">ubiquitinyl hydrolase 1</fullName>
        <ecNumber evidence="3">3.4.19.12</ecNumber>
    </recommendedName>
</protein>
<dbReference type="Gene3D" id="3.30.200.60">
    <property type="entry name" value="Peptidase C65 Otubain, subdomain 1"/>
    <property type="match status" value="1"/>
</dbReference>
<keyword evidence="11" id="KW-1185">Reference proteome</keyword>
<dbReference type="GO" id="GO:0071108">
    <property type="term" value="P:protein K48-linked deubiquitination"/>
    <property type="evidence" value="ECO:0007669"/>
    <property type="project" value="TreeGrafter"/>
</dbReference>
<evidence type="ECO:0000313" key="11">
    <source>
        <dbReference type="Proteomes" id="UP000076722"/>
    </source>
</evidence>
<comment type="catalytic activity">
    <reaction evidence="1">
        <text>Thiol-dependent hydrolysis of ester, thioester, amide, peptide and isopeptide bonds formed by the C-terminal Gly of ubiquitin (a 76-residue protein attached to proteins as an intracellular targeting signal).</text>
        <dbReference type="EC" id="3.4.19.12"/>
    </reaction>
</comment>
<comment type="similarity">
    <text evidence="2">Belongs to the peptidase C65 family.</text>
</comment>
<evidence type="ECO:0000256" key="8">
    <source>
        <dbReference type="SAM" id="MobiDB-lite"/>
    </source>
</evidence>
<evidence type="ECO:0000256" key="6">
    <source>
        <dbReference type="ARBA" id="ARBA00022801"/>
    </source>
</evidence>
<accession>A0A164WTS9</accession>
<dbReference type="InterPro" id="IPR003323">
    <property type="entry name" value="OTU_dom"/>
</dbReference>
<evidence type="ECO:0000256" key="1">
    <source>
        <dbReference type="ARBA" id="ARBA00000707"/>
    </source>
</evidence>
<sequence>MSDIRPSSNPQEDPLEPPPTAPRLSSLALPSNEAATMEQSGASSLQDITPETELSTLTTQQLQELTQKFFDDTLSSRPLISALGSIGSLRTEYTSPSFISQLQYLESNGYVGIRRTRGDGDCFYRSLAFAYIERIMQAPDKELAVAKATSQLYETQKLLDAAGFQKMAYEDFYDVIVSLLETVVNGSNGSQPLTPALLLQAFQDPEVSNSVVVYLRLLTSAQIRADPDSYAPFLVHPEADIPLEVREFCEGFVEAIGREADHVQVTALSRALHVNVEVAYLDGRNPDHVDFVKFDNETEHDTKPILLLYRPGHYDILEREKSGASA</sequence>
<dbReference type="InterPro" id="IPR042467">
    <property type="entry name" value="Peptidase_C65_otubain_sub2"/>
</dbReference>
<evidence type="ECO:0000256" key="5">
    <source>
        <dbReference type="ARBA" id="ARBA00022786"/>
    </source>
</evidence>
<dbReference type="FunFam" id="1.20.1300.20:FF:000001">
    <property type="entry name" value="Ubiquitin thioesterase OTUB1"/>
    <property type="match status" value="1"/>
</dbReference>
<keyword evidence="4" id="KW-0645">Protease</keyword>
<dbReference type="PANTHER" id="PTHR12931">
    <property type="entry name" value="UBIQUITIN THIOLESTERASE PROTEIN OTUB"/>
    <property type="match status" value="1"/>
</dbReference>
<feature type="compositionally biased region" description="Polar residues" evidence="8">
    <location>
        <begin position="1"/>
        <end position="11"/>
    </location>
</feature>
<proteinExistence type="inferred from homology"/>
<evidence type="ECO:0000256" key="3">
    <source>
        <dbReference type="ARBA" id="ARBA00012759"/>
    </source>
</evidence>
<keyword evidence="5" id="KW-0833">Ubl conjugation pathway</keyword>
<dbReference type="EMBL" id="KV419401">
    <property type="protein sequence ID" value="KZS95353.1"/>
    <property type="molecule type" value="Genomic_DNA"/>
</dbReference>
<dbReference type="CDD" id="cd22749">
    <property type="entry name" value="Otubain_C65"/>
    <property type="match status" value="1"/>
</dbReference>
<dbReference type="PANTHER" id="PTHR12931:SF15">
    <property type="entry name" value="UBIQUITIN THIOESTERASE OTUBAIN-LIKE"/>
    <property type="match status" value="1"/>
</dbReference>
<name>A0A164WTS9_9AGAM</name>
<keyword evidence="7" id="KW-0788">Thiol protease</keyword>
<evidence type="ECO:0000313" key="10">
    <source>
        <dbReference type="EMBL" id="KZS95353.1"/>
    </source>
</evidence>
<dbReference type="InterPro" id="IPR042468">
    <property type="entry name" value="Peptidase_C65_otubain_sub1"/>
</dbReference>
<dbReference type="GO" id="GO:0006508">
    <property type="term" value="P:proteolysis"/>
    <property type="evidence" value="ECO:0007669"/>
    <property type="project" value="UniProtKB-KW"/>
</dbReference>
<gene>
    <name evidence="10" type="ORF">SISNIDRAFT_451917</name>
</gene>
<keyword evidence="6" id="KW-0378">Hydrolase</keyword>
<dbReference type="Proteomes" id="UP000076722">
    <property type="component" value="Unassembled WGS sequence"/>
</dbReference>
<evidence type="ECO:0000259" key="9">
    <source>
        <dbReference type="PROSITE" id="PS50802"/>
    </source>
</evidence>
<dbReference type="STRING" id="1314777.A0A164WTS9"/>
<dbReference type="OrthoDB" id="18915at2759"/>
<dbReference type="GO" id="GO:0043130">
    <property type="term" value="F:ubiquitin binding"/>
    <property type="evidence" value="ECO:0007669"/>
    <property type="project" value="TreeGrafter"/>
</dbReference>